<evidence type="ECO:0000313" key="2">
    <source>
        <dbReference type="EMBL" id="MBM7584105.1"/>
    </source>
</evidence>
<name>A0ABS2N8A9_9BACI</name>
<sequence>MGYEKVIGLVGYKNSGKTTFSEKLISFGSSNGLKIGTIKHHGHGGPPHLESAKTDSSKQFEAGAVVSAVEGDGTLSLQAYSDHWSLYDILKFYESFSLDFIVIEGYKNENIPKILFIRTHKDLNLLESVSNIVAVVSWIPIDESEVHCFFIEDDSTIIKWVFSFLGFDLA</sequence>
<dbReference type="Pfam" id="PF03205">
    <property type="entry name" value="MobB"/>
    <property type="match status" value="1"/>
</dbReference>
<keyword evidence="3" id="KW-1185">Reference proteome</keyword>
<evidence type="ECO:0000259" key="1">
    <source>
        <dbReference type="Pfam" id="PF03205"/>
    </source>
</evidence>
<dbReference type="Gene3D" id="3.40.50.300">
    <property type="entry name" value="P-loop containing nucleotide triphosphate hydrolases"/>
    <property type="match status" value="1"/>
</dbReference>
<proteinExistence type="predicted"/>
<dbReference type="EMBL" id="JAFBDZ010000001">
    <property type="protein sequence ID" value="MBM7584105.1"/>
    <property type="molecule type" value="Genomic_DNA"/>
</dbReference>
<dbReference type="InterPro" id="IPR004435">
    <property type="entry name" value="MobB_dom"/>
</dbReference>
<dbReference type="RefSeq" id="WP_205168295.1">
    <property type="nucleotide sequence ID" value="NZ_JAFBDZ010000001.1"/>
</dbReference>
<dbReference type="PANTHER" id="PTHR40072">
    <property type="entry name" value="MOLYBDOPTERIN-GUANINE DINUCLEOTIDE BIOSYNTHESIS ADAPTER PROTEIN-RELATED"/>
    <property type="match status" value="1"/>
</dbReference>
<organism evidence="2 3">
    <name type="scientific">Rossellomorea pakistanensis</name>
    <dbReference type="NCBI Taxonomy" id="992288"/>
    <lineage>
        <taxon>Bacteria</taxon>
        <taxon>Bacillati</taxon>
        <taxon>Bacillota</taxon>
        <taxon>Bacilli</taxon>
        <taxon>Bacillales</taxon>
        <taxon>Bacillaceae</taxon>
        <taxon>Rossellomorea</taxon>
    </lineage>
</organism>
<feature type="domain" description="Molybdopterin-guanine dinucleotide biosynthesis protein B (MobB)" evidence="1">
    <location>
        <begin position="6"/>
        <end position="138"/>
    </location>
</feature>
<dbReference type="InterPro" id="IPR052539">
    <property type="entry name" value="MGD_biosynthesis_adapter"/>
</dbReference>
<dbReference type="Proteomes" id="UP001646157">
    <property type="component" value="Unassembled WGS sequence"/>
</dbReference>
<dbReference type="NCBIfam" id="TIGR00176">
    <property type="entry name" value="mobB"/>
    <property type="match status" value="1"/>
</dbReference>
<protein>
    <submittedName>
        <fullName evidence="2">Molybdopterin-guanine dinucleotide biosynthesis protein B</fullName>
    </submittedName>
</protein>
<dbReference type="InterPro" id="IPR027417">
    <property type="entry name" value="P-loop_NTPase"/>
</dbReference>
<comment type="caution">
    <text evidence="2">The sequence shown here is derived from an EMBL/GenBank/DDBJ whole genome shotgun (WGS) entry which is preliminary data.</text>
</comment>
<reference evidence="2 3" key="1">
    <citation type="submission" date="2021-01" db="EMBL/GenBank/DDBJ databases">
        <title>Genomic Encyclopedia of Type Strains, Phase IV (KMG-IV): sequencing the most valuable type-strain genomes for metagenomic binning, comparative biology and taxonomic classification.</title>
        <authorList>
            <person name="Goeker M."/>
        </authorList>
    </citation>
    <scope>NUCLEOTIDE SEQUENCE [LARGE SCALE GENOMIC DNA]</scope>
    <source>
        <strain evidence="2 3">DSM 24834</strain>
    </source>
</reference>
<gene>
    <name evidence="2" type="ORF">JOC86_000642</name>
</gene>
<accession>A0ABS2N8A9</accession>
<dbReference type="SUPFAM" id="SSF52540">
    <property type="entry name" value="P-loop containing nucleoside triphosphate hydrolases"/>
    <property type="match status" value="1"/>
</dbReference>
<dbReference type="PANTHER" id="PTHR40072:SF1">
    <property type="entry name" value="MOLYBDOPTERIN-GUANINE DINUCLEOTIDE BIOSYNTHESIS ADAPTER PROTEIN"/>
    <property type="match status" value="1"/>
</dbReference>
<evidence type="ECO:0000313" key="3">
    <source>
        <dbReference type="Proteomes" id="UP001646157"/>
    </source>
</evidence>